<evidence type="ECO:0000256" key="3">
    <source>
        <dbReference type="ARBA" id="ARBA00022438"/>
    </source>
</evidence>
<evidence type="ECO:0000259" key="11">
    <source>
        <dbReference type="Pfam" id="PF01433"/>
    </source>
</evidence>
<name>A0ABU9T284_9ALTE</name>
<keyword evidence="3 9" id="KW-0031">Aminopeptidase</keyword>
<dbReference type="EMBL" id="JBBMQS010000021">
    <property type="protein sequence ID" value="MEM5499863.1"/>
    <property type="molecule type" value="Genomic_DNA"/>
</dbReference>
<dbReference type="Proteomes" id="UP001461163">
    <property type="component" value="Unassembled WGS sequence"/>
</dbReference>
<dbReference type="Gene3D" id="1.10.390.10">
    <property type="entry name" value="Neutral Protease Domain 2"/>
    <property type="match status" value="1"/>
</dbReference>
<dbReference type="RefSeq" id="WP_342882839.1">
    <property type="nucleotide sequence ID" value="NZ_JBBMQS010000021.1"/>
</dbReference>
<dbReference type="EC" id="3.4.11.-" evidence="9"/>
<gene>
    <name evidence="14" type="ORF">WNY77_20815</name>
</gene>
<dbReference type="InterPro" id="IPR042097">
    <property type="entry name" value="Aminopeptidase_N-like_N_sf"/>
</dbReference>
<sequence>MNLMQRCLSTALSVFLATQAIASEDAYRLGNNVTPSFQQISLKIDPNEATFSGETTITVAIENATDVVRFYQRDLDVHTAELIDGPRQIPLIVESQAYDIQQGKAQEVLPAKTYQLHMQFTGKVNTTSDGMYLSAFEGKNYIFTQFEDMHARRAFPGFDEPNYKIPYQMTITSPVINTVISNTPVESTTQADGWQTVVFKKTKPMPSYLVAFAVGEMDSAEITGLSVPGRIYTPKGQAHRTKFAVAQTPKILDALEDYFGTPYPYEKLDFIAVPNFTHGAMENAGLVTYRSSLLLLDDEPRLTEQSGPTKTIAHELAHMWYGNLVTMAWWDDLWLNEAFASWMESKITMALYPEQNTQAQLVQEGAFGADASPTTRAVKKEVRSQTDVMDGLGLNYSKGESVLQMIEALVGEAPFQKGVQRYMKKHAWGNAQADDLWEVLSTVADFDVPALMKTYLEQPAYPLVSFAKNGDVSQSRYHLAGADVNPQTWIVPLAVTYKKNGKIIRTRVFLDKAKTNLPELAQAQWIYPNNNAMGYMRWQIPESQLHALLKDTQALNAREKKSLLYNSDALLNADKITLDQHMAVLDALAKDDDPVVARSVVASLNDLTYLVDNNNKALFAQFLNSKLSHWFARLGTVESKGDSNDKSRLRNAVFGLLSRYTQNKDVIAQSKRITKKFLKDDTSTGRAIAGNAMRSLAVNDDKGWFDKYQAAYFATNDANTQSAIRFGMLFPEAVTVRKVLDMTLNDAVSPANVLGFIATASQAREKQDVLYQWLDENMEQVTAKMPAYHVARMPEYVSSSCSEHNIELAQDFYSKHKDKYDGMARSYEVAQDESQQCVTLKQANQGAFNQYLQGATAYF</sequence>
<evidence type="ECO:0000259" key="13">
    <source>
        <dbReference type="Pfam" id="PF17900"/>
    </source>
</evidence>
<reference evidence="14 15" key="1">
    <citation type="submission" date="2024-03" db="EMBL/GenBank/DDBJ databases">
        <title>Community enrichment and isolation of bacterial strains for fucoidan degradation.</title>
        <authorList>
            <person name="Sichert A."/>
        </authorList>
    </citation>
    <scope>NUCLEOTIDE SEQUENCE [LARGE SCALE GENOMIC DNA]</scope>
    <source>
        <strain evidence="14 15">AS12</strain>
    </source>
</reference>
<keyword evidence="7 9" id="KW-0862">Zinc</keyword>
<organism evidence="14 15">
    <name type="scientific">Paraglaciecola mesophila</name>
    <dbReference type="NCBI Taxonomy" id="197222"/>
    <lineage>
        <taxon>Bacteria</taxon>
        <taxon>Pseudomonadati</taxon>
        <taxon>Pseudomonadota</taxon>
        <taxon>Gammaproteobacteria</taxon>
        <taxon>Alteromonadales</taxon>
        <taxon>Alteromonadaceae</taxon>
        <taxon>Paraglaciecola</taxon>
    </lineage>
</organism>
<dbReference type="Gene3D" id="1.25.50.20">
    <property type="match status" value="1"/>
</dbReference>
<evidence type="ECO:0000256" key="6">
    <source>
        <dbReference type="ARBA" id="ARBA00022801"/>
    </source>
</evidence>
<evidence type="ECO:0000256" key="4">
    <source>
        <dbReference type="ARBA" id="ARBA00022670"/>
    </source>
</evidence>
<evidence type="ECO:0000256" key="10">
    <source>
        <dbReference type="SAM" id="SignalP"/>
    </source>
</evidence>
<dbReference type="InterPro" id="IPR014782">
    <property type="entry name" value="Peptidase_M1_dom"/>
</dbReference>
<evidence type="ECO:0000256" key="9">
    <source>
        <dbReference type="RuleBase" id="RU364040"/>
    </source>
</evidence>
<protein>
    <recommendedName>
        <fullName evidence="9">Aminopeptidase</fullName>
        <ecNumber evidence="9">3.4.11.-</ecNumber>
    </recommendedName>
</protein>
<dbReference type="CDD" id="cd09601">
    <property type="entry name" value="M1_APN-Q_like"/>
    <property type="match status" value="1"/>
</dbReference>
<keyword evidence="4 9" id="KW-0645">Protease</keyword>
<evidence type="ECO:0000256" key="2">
    <source>
        <dbReference type="ARBA" id="ARBA00010136"/>
    </source>
</evidence>
<dbReference type="InterPro" id="IPR001930">
    <property type="entry name" value="Peptidase_M1"/>
</dbReference>
<proteinExistence type="inferred from homology"/>
<dbReference type="SUPFAM" id="SSF55486">
    <property type="entry name" value="Metalloproteases ('zincins'), catalytic domain"/>
    <property type="match status" value="1"/>
</dbReference>
<keyword evidence="6 9" id="KW-0378">Hydrolase</keyword>
<dbReference type="Pfam" id="PF11838">
    <property type="entry name" value="ERAP1_C"/>
    <property type="match status" value="1"/>
</dbReference>
<dbReference type="Pfam" id="PF01433">
    <property type="entry name" value="Peptidase_M1"/>
    <property type="match status" value="1"/>
</dbReference>
<dbReference type="PRINTS" id="PR00756">
    <property type="entry name" value="ALADIPTASE"/>
</dbReference>
<dbReference type="InterPro" id="IPR027268">
    <property type="entry name" value="Peptidase_M4/M1_CTD_sf"/>
</dbReference>
<dbReference type="InterPro" id="IPR050344">
    <property type="entry name" value="Peptidase_M1_aminopeptidases"/>
</dbReference>
<dbReference type="InterPro" id="IPR045357">
    <property type="entry name" value="Aminopeptidase_N-like_N"/>
</dbReference>
<dbReference type="Gene3D" id="2.60.40.1910">
    <property type="match status" value="1"/>
</dbReference>
<dbReference type="InterPro" id="IPR024571">
    <property type="entry name" value="ERAP1-like_C_dom"/>
</dbReference>
<keyword evidence="10" id="KW-0732">Signal</keyword>
<keyword evidence="5 9" id="KW-0479">Metal-binding</keyword>
<keyword evidence="15" id="KW-1185">Reference proteome</keyword>
<keyword evidence="8 9" id="KW-0482">Metalloprotease</keyword>
<evidence type="ECO:0000256" key="8">
    <source>
        <dbReference type="ARBA" id="ARBA00023049"/>
    </source>
</evidence>
<comment type="caution">
    <text evidence="14">The sequence shown here is derived from an EMBL/GenBank/DDBJ whole genome shotgun (WGS) entry which is preliminary data.</text>
</comment>
<evidence type="ECO:0000259" key="12">
    <source>
        <dbReference type="Pfam" id="PF11838"/>
    </source>
</evidence>
<dbReference type="PANTHER" id="PTHR11533">
    <property type="entry name" value="PROTEASE M1 ZINC METALLOPROTEASE"/>
    <property type="match status" value="1"/>
</dbReference>
<evidence type="ECO:0000313" key="15">
    <source>
        <dbReference type="Proteomes" id="UP001461163"/>
    </source>
</evidence>
<feature type="signal peptide" evidence="10">
    <location>
        <begin position="1"/>
        <end position="22"/>
    </location>
</feature>
<feature type="domain" description="ERAP1-like C-terminal" evidence="12">
    <location>
        <begin position="525"/>
        <end position="832"/>
    </location>
</feature>
<dbReference type="PANTHER" id="PTHR11533:SF174">
    <property type="entry name" value="PUROMYCIN-SENSITIVE AMINOPEPTIDASE-RELATED"/>
    <property type="match status" value="1"/>
</dbReference>
<comment type="catalytic activity">
    <reaction evidence="1">
        <text>Release of an N-terminal amino acid, Xaa-|-Yaa- from a peptide, amide or arylamide. Xaa is preferably Ala, but may be most amino acids including Pro (slow action). When a terminal hydrophobic residue is followed by a prolyl residue, the two may be released as an intact Xaa-Pro dipeptide.</text>
        <dbReference type="EC" id="3.4.11.2"/>
    </reaction>
</comment>
<evidence type="ECO:0000256" key="7">
    <source>
        <dbReference type="ARBA" id="ARBA00022833"/>
    </source>
</evidence>
<evidence type="ECO:0000256" key="1">
    <source>
        <dbReference type="ARBA" id="ARBA00000098"/>
    </source>
</evidence>
<comment type="similarity">
    <text evidence="2 9">Belongs to the peptidase M1 family.</text>
</comment>
<feature type="domain" description="Peptidase M1 membrane alanine aminopeptidase" evidence="11">
    <location>
        <begin position="243"/>
        <end position="455"/>
    </location>
</feature>
<feature type="chain" id="PRO_5045885139" description="Aminopeptidase" evidence="10">
    <location>
        <begin position="23"/>
        <end position="859"/>
    </location>
</feature>
<accession>A0ABU9T284</accession>
<dbReference type="InterPro" id="IPR034016">
    <property type="entry name" value="M1_APN-typ"/>
</dbReference>
<dbReference type="GO" id="GO:0016787">
    <property type="term" value="F:hydrolase activity"/>
    <property type="evidence" value="ECO:0007669"/>
    <property type="project" value="UniProtKB-KW"/>
</dbReference>
<dbReference type="SUPFAM" id="SSF63737">
    <property type="entry name" value="Leukotriene A4 hydrolase N-terminal domain"/>
    <property type="match status" value="1"/>
</dbReference>
<dbReference type="Gene3D" id="2.60.40.1730">
    <property type="entry name" value="tricorn interacting facor f3 domain"/>
    <property type="match status" value="1"/>
</dbReference>
<comment type="cofactor">
    <cofactor evidence="9">
        <name>Zn(2+)</name>
        <dbReference type="ChEBI" id="CHEBI:29105"/>
    </cofactor>
    <text evidence="9">Binds 1 zinc ion per subunit.</text>
</comment>
<evidence type="ECO:0000256" key="5">
    <source>
        <dbReference type="ARBA" id="ARBA00022723"/>
    </source>
</evidence>
<dbReference type="Pfam" id="PF17900">
    <property type="entry name" value="Peptidase_M1_N"/>
    <property type="match status" value="1"/>
</dbReference>
<evidence type="ECO:0000313" key="14">
    <source>
        <dbReference type="EMBL" id="MEM5499863.1"/>
    </source>
</evidence>
<feature type="domain" description="Aminopeptidase N-like N-terminal" evidence="13">
    <location>
        <begin position="35"/>
        <end position="209"/>
    </location>
</feature>